<keyword evidence="2" id="KW-1185">Reference proteome</keyword>
<proteinExistence type="predicted"/>
<gene>
    <name evidence="1" type="ORF">CR513_54822</name>
</gene>
<organism evidence="1 2">
    <name type="scientific">Mucuna pruriens</name>
    <name type="common">Velvet bean</name>
    <name type="synonym">Dolichos pruriens</name>
    <dbReference type="NCBI Taxonomy" id="157652"/>
    <lineage>
        <taxon>Eukaryota</taxon>
        <taxon>Viridiplantae</taxon>
        <taxon>Streptophyta</taxon>
        <taxon>Embryophyta</taxon>
        <taxon>Tracheophyta</taxon>
        <taxon>Spermatophyta</taxon>
        <taxon>Magnoliopsida</taxon>
        <taxon>eudicotyledons</taxon>
        <taxon>Gunneridae</taxon>
        <taxon>Pentapetalae</taxon>
        <taxon>rosids</taxon>
        <taxon>fabids</taxon>
        <taxon>Fabales</taxon>
        <taxon>Fabaceae</taxon>
        <taxon>Papilionoideae</taxon>
        <taxon>50 kb inversion clade</taxon>
        <taxon>NPAAA clade</taxon>
        <taxon>indigoferoid/millettioid clade</taxon>
        <taxon>Phaseoleae</taxon>
        <taxon>Mucuna</taxon>
    </lineage>
</organism>
<evidence type="ECO:0000313" key="1">
    <source>
        <dbReference type="EMBL" id="RDX66410.1"/>
    </source>
</evidence>
<dbReference type="AlphaFoldDB" id="A0A371EK28"/>
<sequence length="72" mass="8201">MKCEEVEELTFPTSIHLEVDVLSSTLGNFDSKAYRVFNSKTSIVKKFIHVKFSDSLTTDNKLANLKDDFTNL</sequence>
<dbReference type="Proteomes" id="UP000257109">
    <property type="component" value="Unassembled WGS sequence"/>
</dbReference>
<accession>A0A371EK28</accession>
<evidence type="ECO:0000313" key="2">
    <source>
        <dbReference type="Proteomes" id="UP000257109"/>
    </source>
</evidence>
<protein>
    <submittedName>
        <fullName evidence="1">Uncharacterized protein</fullName>
    </submittedName>
</protein>
<comment type="caution">
    <text evidence="1">The sequence shown here is derived from an EMBL/GenBank/DDBJ whole genome shotgun (WGS) entry which is preliminary data.</text>
</comment>
<reference evidence="1" key="1">
    <citation type="submission" date="2018-05" db="EMBL/GenBank/DDBJ databases">
        <title>Draft genome of Mucuna pruriens seed.</title>
        <authorList>
            <person name="Nnadi N.E."/>
            <person name="Vos R."/>
            <person name="Hasami M.H."/>
            <person name="Devisetty U.K."/>
            <person name="Aguiy J.C."/>
        </authorList>
    </citation>
    <scope>NUCLEOTIDE SEQUENCE [LARGE SCALE GENOMIC DNA]</scope>
    <source>
        <strain evidence="1">JCA_2017</strain>
    </source>
</reference>
<name>A0A371EK28_MUCPR</name>
<dbReference type="EMBL" id="QJKJ01013446">
    <property type="protein sequence ID" value="RDX66410.1"/>
    <property type="molecule type" value="Genomic_DNA"/>
</dbReference>
<feature type="non-terminal residue" evidence="1">
    <location>
        <position position="1"/>
    </location>
</feature>